<sequence length="50" mass="5623">MLLVRRHRLCLTTLVPVRFQTVLKPTSLQIKSSSRASHSITKTTLELCSA</sequence>
<protein>
    <submittedName>
        <fullName evidence="1">Uncharacterized protein</fullName>
    </submittedName>
</protein>
<reference evidence="2" key="2">
    <citation type="journal article" date="2013" name="PLoS Genet.">
        <title>Comparative genome structure, secondary metabolite, and effector coding capacity across Cochliobolus pathogens.</title>
        <authorList>
            <person name="Condon B.J."/>
            <person name="Leng Y."/>
            <person name="Wu D."/>
            <person name="Bushley K.E."/>
            <person name="Ohm R.A."/>
            <person name="Otillar R."/>
            <person name="Martin J."/>
            <person name="Schackwitz W."/>
            <person name="Grimwood J."/>
            <person name="MohdZainudin N."/>
            <person name="Xue C."/>
            <person name="Wang R."/>
            <person name="Manning V.A."/>
            <person name="Dhillon B."/>
            <person name="Tu Z.J."/>
            <person name="Steffenson B.J."/>
            <person name="Salamov A."/>
            <person name="Sun H."/>
            <person name="Lowry S."/>
            <person name="LaButti K."/>
            <person name="Han J."/>
            <person name="Copeland A."/>
            <person name="Lindquist E."/>
            <person name="Barry K."/>
            <person name="Schmutz J."/>
            <person name="Baker S.E."/>
            <person name="Ciuffetti L.M."/>
            <person name="Grigoriev I.V."/>
            <person name="Zhong S."/>
            <person name="Turgeon B.G."/>
        </authorList>
    </citation>
    <scope>NUCLEOTIDE SEQUENCE [LARGE SCALE GENOMIC DNA]</scope>
    <source>
        <strain evidence="2">C4 / ATCC 48331 / race T</strain>
    </source>
</reference>
<keyword evidence="2" id="KW-1185">Reference proteome</keyword>
<proteinExistence type="predicted"/>
<dbReference type="OrthoDB" id="10330834at2759"/>
<feature type="non-terminal residue" evidence="1">
    <location>
        <position position="50"/>
    </location>
</feature>
<dbReference type="AlphaFoldDB" id="N4XQ44"/>
<reference evidence="1 2" key="1">
    <citation type="journal article" date="2012" name="PLoS Pathog.">
        <title>Diverse lifestyles and strategies of plant pathogenesis encoded in the genomes of eighteen Dothideomycetes fungi.</title>
        <authorList>
            <person name="Ohm R.A."/>
            <person name="Feau N."/>
            <person name="Henrissat B."/>
            <person name="Schoch C.L."/>
            <person name="Horwitz B.A."/>
            <person name="Barry K.W."/>
            <person name="Condon B.J."/>
            <person name="Copeland A.C."/>
            <person name="Dhillon B."/>
            <person name="Glaser F."/>
            <person name="Hesse C.N."/>
            <person name="Kosti I."/>
            <person name="LaButti K."/>
            <person name="Lindquist E.A."/>
            <person name="Lucas S."/>
            <person name="Salamov A.A."/>
            <person name="Bradshaw R.E."/>
            <person name="Ciuffetti L."/>
            <person name="Hamelin R.C."/>
            <person name="Kema G.H.J."/>
            <person name="Lawrence C."/>
            <person name="Scott J.A."/>
            <person name="Spatafora J.W."/>
            <person name="Turgeon B.G."/>
            <person name="de Wit P.J.G.M."/>
            <person name="Zhong S."/>
            <person name="Goodwin S.B."/>
            <person name="Grigoriev I.V."/>
        </authorList>
    </citation>
    <scope>NUCLEOTIDE SEQUENCE [LARGE SCALE GENOMIC DNA]</scope>
    <source>
        <strain evidence="2">C4 / ATCC 48331 / race T</strain>
    </source>
</reference>
<evidence type="ECO:0000313" key="2">
    <source>
        <dbReference type="Proteomes" id="UP000012338"/>
    </source>
</evidence>
<dbReference type="EMBL" id="KB733450">
    <property type="protein sequence ID" value="ENI07262.1"/>
    <property type="molecule type" value="Genomic_DNA"/>
</dbReference>
<organism evidence="1 2">
    <name type="scientific">Cochliobolus heterostrophus (strain C4 / ATCC 48331 / race T)</name>
    <name type="common">Southern corn leaf blight fungus</name>
    <name type="synonym">Bipolaris maydis</name>
    <dbReference type="NCBI Taxonomy" id="665024"/>
    <lineage>
        <taxon>Eukaryota</taxon>
        <taxon>Fungi</taxon>
        <taxon>Dikarya</taxon>
        <taxon>Ascomycota</taxon>
        <taxon>Pezizomycotina</taxon>
        <taxon>Dothideomycetes</taxon>
        <taxon>Pleosporomycetidae</taxon>
        <taxon>Pleosporales</taxon>
        <taxon>Pleosporineae</taxon>
        <taxon>Pleosporaceae</taxon>
        <taxon>Bipolaris</taxon>
    </lineage>
</organism>
<dbReference type="Proteomes" id="UP000012338">
    <property type="component" value="Unassembled WGS sequence"/>
</dbReference>
<evidence type="ECO:0000313" key="1">
    <source>
        <dbReference type="EMBL" id="ENI07262.1"/>
    </source>
</evidence>
<gene>
    <name evidence="1" type="ORF">COCC4DRAFT_165111</name>
</gene>
<dbReference type="HOGENOM" id="CLU_206078_0_0_1"/>
<accession>N4XQ44</accession>
<name>N4XQ44_COCH4</name>